<reference evidence="1" key="1">
    <citation type="submission" date="2020-01" db="EMBL/GenBank/DDBJ databases">
        <authorList>
            <person name="Meier V. D."/>
            <person name="Meier V D."/>
        </authorList>
    </citation>
    <scope>NUCLEOTIDE SEQUENCE</scope>
    <source>
        <strain evidence="1">HLG_WM_MAG_03</strain>
    </source>
</reference>
<name>A0A6S6SW51_9BACT</name>
<evidence type="ECO:0000313" key="1">
    <source>
        <dbReference type="EMBL" id="CAA6810222.1"/>
    </source>
</evidence>
<organism evidence="1">
    <name type="scientific">uncultured Sulfurovum sp</name>
    <dbReference type="NCBI Taxonomy" id="269237"/>
    <lineage>
        <taxon>Bacteria</taxon>
        <taxon>Pseudomonadati</taxon>
        <taxon>Campylobacterota</taxon>
        <taxon>Epsilonproteobacteria</taxon>
        <taxon>Campylobacterales</taxon>
        <taxon>Sulfurovaceae</taxon>
        <taxon>Sulfurovum</taxon>
        <taxon>environmental samples</taxon>
    </lineage>
</organism>
<feature type="non-terminal residue" evidence="1">
    <location>
        <position position="402"/>
    </location>
</feature>
<proteinExistence type="predicted"/>
<sequence>MKIKQNKITLLPKQIVEEIKSLKLTSIQEKKCYQLISIIRNKSNDENKNFYSFVELPSSYLKTILSKKYKTTVDYLLNNNIIVCDNIYKFNLNSNTKGKSLCYKINNRFITDLCSISNYVTVSYNRELFKANVDYNWVRRSFITDIESLEINTKKLKEMTKERMDNLSISNFRTNEDIEDNNFKVCLKNDNFEMNYWSSTENAIKKAKEKGLTLIQDKSRYYIMDANVFINMKRDYILASYSDSINKIDKRYWYASTNPTNNRLDTNITNLCGELMNEITESNDLVSLDLCNSQFAILSHILPADVTGDDVRLFKALSYSGELYTYMQEEIGLESRKEAKQMTIELLFSNKTNGDKINSLKSIFPNVVEWINKYKKENSASDLAIMLQREESKMFIQDIWRE</sequence>
<protein>
    <submittedName>
        <fullName evidence="1">Uncharacterized protein</fullName>
    </submittedName>
</protein>
<accession>A0A6S6SW51</accession>
<gene>
    <name evidence="1" type="ORF">HELGO_WM16063</name>
</gene>
<dbReference type="AlphaFoldDB" id="A0A6S6SW51"/>
<dbReference type="EMBL" id="CACVAR010000201">
    <property type="protein sequence ID" value="CAA6810222.1"/>
    <property type="molecule type" value="Genomic_DNA"/>
</dbReference>